<keyword evidence="3 6" id="KW-1133">Transmembrane helix</keyword>
<evidence type="ECO:0000256" key="4">
    <source>
        <dbReference type="ARBA" id="ARBA00023136"/>
    </source>
</evidence>
<feature type="domain" description="EXS" evidence="7">
    <location>
        <begin position="136"/>
        <end position="304"/>
    </location>
</feature>
<comment type="subcellular location">
    <subcellularLocation>
        <location evidence="1">Membrane</location>
        <topology evidence="1">Multi-pass membrane protein</topology>
    </subcellularLocation>
</comment>
<evidence type="ECO:0000256" key="5">
    <source>
        <dbReference type="SAM" id="MobiDB-lite"/>
    </source>
</evidence>
<protein>
    <recommendedName>
        <fullName evidence="7">EXS domain-containing protein</fullName>
    </recommendedName>
</protein>
<dbReference type="GO" id="GO:0016020">
    <property type="term" value="C:membrane"/>
    <property type="evidence" value="ECO:0007669"/>
    <property type="project" value="UniProtKB-SubCell"/>
</dbReference>
<dbReference type="Proteomes" id="UP000626109">
    <property type="component" value="Unassembled WGS sequence"/>
</dbReference>
<dbReference type="Pfam" id="PF03124">
    <property type="entry name" value="EXS"/>
    <property type="match status" value="1"/>
</dbReference>
<keyword evidence="2 6" id="KW-0812">Transmembrane</keyword>
<sequence length="333" mass="35841">MTGVELHDEDVEQHSAQNGARDVARAASGSDADDHVNDDGDEEDSADDLISFSSDSSFAGDRRRPVLELFHADDDAATVGRACFWFGTALALGTFTNFMLIIRDVINNSATGPPCLPHKAKRSSGVFARPGVYLDYFQGLGCLAFFSLCWAIVLYTCHACHIDYLAVLKKAPVVSTSKADALVGASKLVAIWSIFSILCSKVGACDAGLEFLVPVVQYVPGFMYFCTMVYVMYWTRATLPRLVAGALASPFTAAGVAPIDELVGNWLCSLTKPIVEVTCATCFYVTGEVAHESWGKCYDWTNGHGVNLGLFIISSALLRTCDNSTTLESGIHA</sequence>
<evidence type="ECO:0000256" key="6">
    <source>
        <dbReference type="SAM" id="Phobius"/>
    </source>
</evidence>
<dbReference type="AlphaFoldDB" id="A0A813JQK2"/>
<name>A0A813JQK2_POLGL</name>
<reference evidence="8" key="1">
    <citation type="submission" date="2021-02" db="EMBL/GenBank/DDBJ databases">
        <authorList>
            <person name="Dougan E. K."/>
            <person name="Rhodes N."/>
            <person name="Thang M."/>
            <person name="Chan C."/>
        </authorList>
    </citation>
    <scope>NUCLEOTIDE SEQUENCE</scope>
</reference>
<evidence type="ECO:0000256" key="2">
    <source>
        <dbReference type="ARBA" id="ARBA00022692"/>
    </source>
</evidence>
<feature type="transmembrane region" description="Helical" evidence="6">
    <location>
        <begin position="136"/>
        <end position="160"/>
    </location>
</feature>
<feature type="transmembrane region" description="Helical" evidence="6">
    <location>
        <begin position="181"/>
        <end position="203"/>
    </location>
</feature>
<feature type="transmembrane region" description="Helical" evidence="6">
    <location>
        <begin position="82"/>
        <end position="102"/>
    </location>
</feature>
<dbReference type="EMBL" id="CAJNNW010026100">
    <property type="protein sequence ID" value="CAE8682695.1"/>
    <property type="molecule type" value="Genomic_DNA"/>
</dbReference>
<evidence type="ECO:0000259" key="7">
    <source>
        <dbReference type="Pfam" id="PF03124"/>
    </source>
</evidence>
<comment type="caution">
    <text evidence="8">The sequence shown here is derived from an EMBL/GenBank/DDBJ whole genome shotgun (WGS) entry which is preliminary data.</text>
</comment>
<evidence type="ECO:0000313" key="9">
    <source>
        <dbReference type="Proteomes" id="UP000626109"/>
    </source>
</evidence>
<evidence type="ECO:0000313" key="8">
    <source>
        <dbReference type="EMBL" id="CAE8682695.1"/>
    </source>
</evidence>
<evidence type="ECO:0000256" key="3">
    <source>
        <dbReference type="ARBA" id="ARBA00022989"/>
    </source>
</evidence>
<feature type="region of interest" description="Disordered" evidence="5">
    <location>
        <begin position="1"/>
        <end position="52"/>
    </location>
</feature>
<feature type="transmembrane region" description="Helical" evidence="6">
    <location>
        <begin position="215"/>
        <end position="233"/>
    </location>
</feature>
<evidence type="ECO:0000256" key="1">
    <source>
        <dbReference type="ARBA" id="ARBA00004141"/>
    </source>
</evidence>
<dbReference type="InterPro" id="IPR004342">
    <property type="entry name" value="EXS_C"/>
</dbReference>
<proteinExistence type="predicted"/>
<gene>
    <name evidence="8" type="ORF">PGLA2088_LOCUS23076</name>
</gene>
<keyword evidence="4 6" id="KW-0472">Membrane</keyword>
<organism evidence="8 9">
    <name type="scientific">Polarella glacialis</name>
    <name type="common">Dinoflagellate</name>
    <dbReference type="NCBI Taxonomy" id="89957"/>
    <lineage>
        <taxon>Eukaryota</taxon>
        <taxon>Sar</taxon>
        <taxon>Alveolata</taxon>
        <taxon>Dinophyceae</taxon>
        <taxon>Suessiales</taxon>
        <taxon>Suessiaceae</taxon>
        <taxon>Polarella</taxon>
    </lineage>
</organism>
<accession>A0A813JQK2</accession>